<proteinExistence type="predicted"/>
<dbReference type="SUPFAM" id="SSF52540">
    <property type="entry name" value="P-loop containing nucleoside triphosphate hydrolases"/>
    <property type="match status" value="1"/>
</dbReference>
<gene>
    <name evidence="1" type="ORF">BOTBODRAFT_412650</name>
</gene>
<dbReference type="OrthoDB" id="59699at2759"/>
<organism evidence="1 2">
    <name type="scientific">Botryobasidium botryosum (strain FD-172 SS1)</name>
    <dbReference type="NCBI Taxonomy" id="930990"/>
    <lineage>
        <taxon>Eukaryota</taxon>
        <taxon>Fungi</taxon>
        <taxon>Dikarya</taxon>
        <taxon>Basidiomycota</taxon>
        <taxon>Agaricomycotina</taxon>
        <taxon>Agaricomycetes</taxon>
        <taxon>Cantharellales</taxon>
        <taxon>Botryobasidiaceae</taxon>
        <taxon>Botryobasidium</taxon>
    </lineage>
</organism>
<evidence type="ECO:0000313" key="1">
    <source>
        <dbReference type="EMBL" id="KDQ12587.1"/>
    </source>
</evidence>
<dbReference type="Proteomes" id="UP000027195">
    <property type="component" value="Unassembled WGS sequence"/>
</dbReference>
<accession>A0A067ML21</accession>
<evidence type="ECO:0000313" key="2">
    <source>
        <dbReference type="Proteomes" id="UP000027195"/>
    </source>
</evidence>
<name>A0A067ML21_BOTB1</name>
<dbReference type="AlphaFoldDB" id="A0A067ML21"/>
<keyword evidence="2" id="KW-1185">Reference proteome</keyword>
<dbReference type="Gene3D" id="3.40.50.300">
    <property type="entry name" value="P-loop containing nucleotide triphosphate hydrolases"/>
    <property type="match status" value="1"/>
</dbReference>
<dbReference type="EMBL" id="KL198049">
    <property type="protein sequence ID" value="KDQ12587.1"/>
    <property type="molecule type" value="Genomic_DNA"/>
</dbReference>
<evidence type="ECO:0008006" key="3">
    <source>
        <dbReference type="Google" id="ProtNLM"/>
    </source>
</evidence>
<dbReference type="HOGENOM" id="CLU_023805_1_0_1"/>
<dbReference type="InterPro" id="IPR027417">
    <property type="entry name" value="P-loop_NTPase"/>
</dbReference>
<protein>
    <recommendedName>
        <fullName evidence="3">G domain-containing protein</fullName>
    </recommendedName>
</protein>
<dbReference type="InParanoid" id="A0A067ML21"/>
<reference evidence="2" key="1">
    <citation type="journal article" date="2014" name="Proc. Natl. Acad. Sci. U.S.A.">
        <title>Extensive sampling of basidiomycete genomes demonstrates inadequacy of the white-rot/brown-rot paradigm for wood decay fungi.</title>
        <authorList>
            <person name="Riley R."/>
            <person name="Salamov A.A."/>
            <person name="Brown D.W."/>
            <person name="Nagy L.G."/>
            <person name="Floudas D."/>
            <person name="Held B.W."/>
            <person name="Levasseur A."/>
            <person name="Lombard V."/>
            <person name="Morin E."/>
            <person name="Otillar R."/>
            <person name="Lindquist E.A."/>
            <person name="Sun H."/>
            <person name="LaButti K.M."/>
            <person name="Schmutz J."/>
            <person name="Jabbour D."/>
            <person name="Luo H."/>
            <person name="Baker S.E."/>
            <person name="Pisabarro A.G."/>
            <person name="Walton J.D."/>
            <person name="Blanchette R.A."/>
            <person name="Henrissat B."/>
            <person name="Martin F."/>
            <person name="Cullen D."/>
            <person name="Hibbett D.S."/>
            <person name="Grigoriev I.V."/>
        </authorList>
    </citation>
    <scope>NUCLEOTIDE SEQUENCE [LARGE SCALE GENOMIC DNA]</scope>
    <source>
        <strain evidence="2">FD-172 SS1</strain>
    </source>
</reference>
<sequence length="309" mass="34378">MRKSDRLTAPSRLVVRLRLRILQESASLRQDSNQLITRKNYPFDTMSYPPNTMSYPLNTMTEAEVVQRPNQFRILIIGRANAGKTTVLRAVCGAEGEPKVYDKRDREITPGSMFRATFHSVFARTTSSLASACHLLNPAPSSSAHGALNSIISPSALRGLHNVEYSLVFSSNPAFIFHDSRGFESGVDDELELVRKFIQSRASLGSMKNQLHAIWYCFPTDGNRFMTAAETKFFAEIDTGSVPVIAVFTKFDSLDAAAYTELCASGVSDEDARLQAPRYAQEKFNQQYLPILNGLAHPPRAVVCLRSNF</sequence>